<gene>
    <name evidence="10" type="ORF">INT45_001184</name>
</gene>
<dbReference type="OrthoDB" id="440325at2759"/>
<sequence>MSVARFTVEVPDTLEYTSLDTIEDSVTVVRGNFVTGKPRNMYWRKFQLHRLYQMVHDHEEKFYEALAKDMGKTRHEALMGDISPLLEECLYFLDNIEKLAKDEKVQPRSTLNRLDQCIIRKDPLGVVLILGCWNYPVQVKDKYFSGHVLPLVPLAGAIAAGNSAIIKLSETSVHTSALITKLFPKYMDIACYRVINGAIPETTALLQYKFDHIFYTGSSTVGKIIMTAAAKHLTPVTLELGGKSPAVITASSDLKTVANRVAFGKFFNTGQSCVGVDYVLIPKAQLETFVEALKKTITDWFGTNPKESKDYGRIVTVRHFDRIMDLLNRRQSGNVVIGGDSDRDARYIAPTVISNVNFSDPGLMAEEIFGPILPIVTYNNIDDAVAMIKRNDPPLTVYVFSNKKEEQRQVIDYLPSGGVCVNDTLVQFAEFSLPFGGVGNSGLGKYHGKRSYELFTHERSMLIKKQRFEFLMRARYPPYTTNTFKLLRTTLLTSKFTANRIIYKRGIRNTFILFLVILFFYIRKRL</sequence>
<dbReference type="PANTHER" id="PTHR43570">
    <property type="entry name" value="ALDEHYDE DEHYDROGENASE"/>
    <property type="match status" value="1"/>
</dbReference>
<dbReference type="InterPro" id="IPR029510">
    <property type="entry name" value="Ald_DH_CS_GLU"/>
</dbReference>
<organism evidence="10 11">
    <name type="scientific">Circinella minor</name>
    <dbReference type="NCBI Taxonomy" id="1195481"/>
    <lineage>
        <taxon>Eukaryota</taxon>
        <taxon>Fungi</taxon>
        <taxon>Fungi incertae sedis</taxon>
        <taxon>Mucoromycota</taxon>
        <taxon>Mucoromycotina</taxon>
        <taxon>Mucoromycetes</taxon>
        <taxon>Mucorales</taxon>
        <taxon>Lichtheimiaceae</taxon>
        <taxon>Circinella</taxon>
    </lineage>
</organism>
<dbReference type="Pfam" id="PF00171">
    <property type="entry name" value="Aldedh"/>
    <property type="match status" value="1"/>
</dbReference>
<dbReference type="GO" id="GO:0006081">
    <property type="term" value="P:aldehyde metabolic process"/>
    <property type="evidence" value="ECO:0007669"/>
    <property type="project" value="InterPro"/>
</dbReference>
<evidence type="ECO:0000256" key="5">
    <source>
        <dbReference type="PIRSR" id="PIRSR036492-1"/>
    </source>
</evidence>
<dbReference type="InterPro" id="IPR016162">
    <property type="entry name" value="Ald_DH_N"/>
</dbReference>
<proteinExistence type="inferred from homology"/>
<dbReference type="InterPro" id="IPR016160">
    <property type="entry name" value="Ald_DH_CS_CYS"/>
</dbReference>
<accession>A0A8H7S2T9</accession>
<feature type="transmembrane region" description="Helical" evidence="8">
    <location>
        <begin position="506"/>
        <end position="522"/>
    </location>
</feature>
<keyword evidence="11" id="KW-1185">Reference proteome</keyword>
<keyword evidence="8" id="KW-0812">Transmembrane</keyword>
<dbReference type="InterPro" id="IPR016161">
    <property type="entry name" value="Ald_DH/histidinol_DH"/>
</dbReference>
<dbReference type="FunFam" id="3.40.309.10:FF:000003">
    <property type="entry name" value="Aldehyde dehydrogenase"/>
    <property type="match status" value="1"/>
</dbReference>
<dbReference type="Proteomes" id="UP000646827">
    <property type="component" value="Unassembled WGS sequence"/>
</dbReference>
<dbReference type="PROSITE" id="PS00070">
    <property type="entry name" value="ALDEHYDE_DEHYDR_CYS"/>
    <property type="match status" value="1"/>
</dbReference>
<dbReference type="InterPro" id="IPR015590">
    <property type="entry name" value="Aldehyde_DH_dom"/>
</dbReference>
<evidence type="ECO:0000256" key="1">
    <source>
        <dbReference type="ARBA" id="ARBA00009986"/>
    </source>
</evidence>
<dbReference type="GO" id="GO:0004029">
    <property type="term" value="F:aldehyde dehydrogenase (NAD+) activity"/>
    <property type="evidence" value="ECO:0007669"/>
    <property type="project" value="TreeGrafter"/>
</dbReference>
<dbReference type="Gene3D" id="3.40.309.10">
    <property type="entry name" value="Aldehyde Dehydrogenase, Chain A, domain 2"/>
    <property type="match status" value="1"/>
</dbReference>
<evidence type="ECO:0000256" key="8">
    <source>
        <dbReference type="SAM" id="Phobius"/>
    </source>
</evidence>
<comment type="caution">
    <text evidence="10">The sequence shown here is derived from an EMBL/GenBank/DDBJ whole genome shotgun (WGS) entry which is preliminary data.</text>
</comment>
<feature type="domain" description="Aldehyde dehydrogenase" evidence="9">
    <location>
        <begin position="41"/>
        <end position="459"/>
    </location>
</feature>
<keyword evidence="3" id="KW-0520">NAD</keyword>
<evidence type="ECO:0000313" key="11">
    <source>
        <dbReference type="Proteomes" id="UP000646827"/>
    </source>
</evidence>
<evidence type="ECO:0000256" key="3">
    <source>
        <dbReference type="ARBA" id="ARBA00023027"/>
    </source>
</evidence>
<dbReference type="PROSITE" id="PS00687">
    <property type="entry name" value="ALDEHYDE_DEHYDR_GLU"/>
    <property type="match status" value="1"/>
</dbReference>
<dbReference type="Gene3D" id="3.40.605.10">
    <property type="entry name" value="Aldehyde Dehydrogenase, Chain A, domain 1"/>
    <property type="match status" value="1"/>
</dbReference>
<dbReference type="GO" id="GO:0005737">
    <property type="term" value="C:cytoplasm"/>
    <property type="evidence" value="ECO:0007669"/>
    <property type="project" value="TreeGrafter"/>
</dbReference>
<evidence type="ECO:0000256" key="4">
    <source>
        <dbReference type="PIRNR" id="PIRNR036492"/>
    </source>
</evidence>
<protein>
    <recommendedName>
        <fullName evidence="4">Aldehyde dehydrogenase</fullName>
    </recommendedName>
</protein>
<dbReference type="FunFam" id="3.40.605.10:FF:000004">
    <property type="entry name" value="Aldehyde dehydrogenase"/>
    <property type="match status" value="1"/>
</dbReference>
<dbReference type="PIRSF" id="PIRSF036492">
    <property type="entry name" value="ALDH"/>
    <property type="match status" value="1"/>
</dbReference>
<keyword evidence="8" id="KW-1133">Transmembrane helix</keyword>
<evidence type="ECO:0000313" key="10">
    <source>
        <dbReference type="EMBL" id="KAG2221659.1"/>
    </source>
</evidence>
<comment type="similarity">
    <text evidence="1 4 7">Belongs to the aldehyde dehydrogenase family.</text>
</comment>
<keyword evidence="8" id="KW-0472">Membrane</keyword>
<name>A0A8H7S2T9_9FUNG</name>
<dbReference type="InterPro" id="IPR012394">
    <property type="entry name" value="Aldehyde_DH_NAD(P)"/>
</dbReference>
<evidence type="ECO:0000256" key="2">
    <source>
        <dbReference type="ARBA" id="ARBA00023002"/>
    </source>
</evidence>
<feature type="active site" evidence="5 6">
    <location>
        <position position="239"/>
    </location>
</feature>
<keyword evidence="2 4" id="KW-0560">Oxidoreductase</keyword>
<dbReference type="InterPro" id="IPR016163">
    <property type="entry name" value="Ald_DH_C"/>
</dbReference>
<dbReference type="SUPFAM" id="SSF53720">
    <property type="entry name" value="ALDH-like"/>
    <property type="match status" value="1"/>
</dbReference>
<dbReference type="PANTHER" id="PTHR43570:SF16">
    <property type="entry name" value="ALDEHYDE DEHYDROGENASE TYPE III, ISOFORM Q"/>
    <property type="match status" value="1"/>
</dbReference>
<feature type="active site" evidence="5">
    <location>
        <position position="273"/>
    </location>
</feature>
<evidence type="ECO:0000256" key="6">
    <source>
        <dbReference type="PROSITE-ProRule" id="PRU10007"/>
    </source>
</evidence>
<evidence type="ECO:0000259" key="9">
    <source>
        <dbReference type="Pfam" id="PF00171"/>
    </source>
</evidence>
<evidence type="ECO:0000256" key="7">
    <source>
        <dbReference type="RuleBase" id="RU003345"/>
    </source>
</evidence>
<reference evidence="10 11" key="1">
    <citation type="submission" date="2020-12" db="EMBL/GenBank/DDBJ databases">
        <title>Metabolic potential, ecology and presence of endohyphal bacteria is reflected in genomic diversity of Mucoromycotina.</title>
        <authorList>
            <person name="Muszewska A."/>
            <person name="Okrasinska A."/>
            <person name="Steczkiewicz K."/>
            <person name="Drgas O."/>
            <person name="Orlowska M."/>
            <person name="Perlinska-Lenart U."/>
            <person name="Aleksandrzak-Piekarczyk T."/>
            <person name="Szatraj K."/>
            <person name="Zielenkiewicz U."/>
            <person name="Pilsyk S."/>
            <person name="Malc E."/>
            <person name="Mieczkowski P."/>
            <person name="Kruszewska J.S."/>
            <person name="Biernat P."/>
            <person name="Pawlowska J."/>
        </authorList>
    </citation>
    <scope>NUCLEOTIDE SEQUENCE [LARGE SCALE GENOMIC DNA]</scope>
    <source>
        <strain evidence="10 11">CBS 142.35</strain>
    </source>
</reference>
<dbReference type="EMBL" id="JAEPRB010000103">
    <property type="protein sequence ID" value="KAG2221659.1"/>
    <property type="molecule type" value="Genomic_DNA"/>
</dbReference>
<dbReference type="AlphaFoldDB" id="A0A8H7S2T9"/>